<organism evidence="10">
    <name type="scientific">Clastoptera arizonana</name>
    <name type="common">Arizona spittle bug</name>
    <dbReference type="NCBI Taxonomy" id="38151"/>
    <lineage>
        <taxon>Eukaryota</taxon>
        <taxon>Metazoa</taxon>
        <taxon>Ecdysozoa</taxon>
        <taxon>Arthropoda</taxon>
        <taxon>Hexapoda</taxon>
        <taxon>Insecta</taxon>
        <taxon>Pterygota</taxon>
        <taxon>Neoptera</taxon>
        <taxon>Paraneoptera</taxon>
        <taxon>Hemiptera</taxon>
        <taxon>Auchenorrhyncha</taxon>
        <taxon>Cercopoidea</taxon>
        <taxon>Clastopteridae</taxon>
        <taxon>Clastoptera</taxon>
    </lineage>
</organism>
<evidence type="ECO:0000256" key="2">
    <source>
        <dbReference type="ARBA" id="ARBA00022598"/>
    </source>
</evidence>
<keyword evidence="5 7" id="KW-0648">Protein biosynthesis</keyword>
<evidence type="ECO:0000256" key="1">
    <source>
        <dbReference type="ARBA" id="ARBA00007894"/>
    </source>
</evidence>
<proteinExistence type="inferred from homology"/>
<dbReference type="Pfam" id="PF19269">
    <property type="entry name" value="Anticodon_2"/>
    <property type="match status" value="1"/>
</dbReference>
<accession>A0A1B6DXG8</accession>
<sequence>MKKCIRFKLQPGIETFNDLVCGEISLDVASIEGDPVILKSDELPTYHLASVIDDHHMKISHVLRGIEWQSSTTKHIFLYKAFGWQPPQFAHLPLMLNSNGTKLSKRQGDITIEHFRQSGIKPRALLNFITVTGGGFQREPDDKKLIVSHSIEKLSLMFDMKLLVANSSRVNFKRLEDYNRSELIRQISNPKELSSLISELKYLIKDTLEGRIDGSLELDDDLIKGVLLWSQKRIHRLNDLVGPDLSFIWVRPTLQQFEPSEPDIFKDLITKLNVNDDCTKEELNLLLREHAEKHEVPYRIFMKQMRSLLSGLKEGPSVAEMLEILGRKTSALRIQRAIDYIELNKRAVV</sequence>
<gene>
    <name evidence="10" type="ORF">g.19454</name>
</gene>
<evidence type="ECO:0000259" key="8">
    <source>
        <dbReference type="Pfam" id="PF00749"/>
    </source>
</evidence>
<dbReference type="Gene3D" id="1.10.10.350">
    <property type="match status" value="1"/>
</dbReference>
<dbReference type="Gene3D" id="3.40.50.620">
    <property type="entry name" value="HUPs"/>
    <property type="match status" value="1"/>
</dbReference>
<evidence type="ECO:0000256" key="3">
    <source>
        <dbReference type="ARBA" id="ARBA00022741"/>
    </source>
</evidence>
<dbReference type="GO" id="GO:0005524">
    <property type="term" value="F:ATP binding"/>
    <property type="evidence" value="ECO:0007669"/>
    <property type="project" value="UniProtKB-KW"/>
</dbReference>
<dbReference type="AlphaFoldDB" id="A0A1B6DXG8"/>
<reference evidence="10" key="1">
    <citation type="submission" date="2015-12" db="EMBL/GenBank/DDBJ databases">
        <title>De novo transcriptome assembly of four potential Pierce s Disease insect vectors from Arizona vineyards.</title>
        <authorList>
            <person name="Tassone E.E."/>
        </authorList>
    </citation>
    <scope>NUCLEOTIDE SEQUENCE</scope>
</reference>
<dbReference type="GO" id="GO:0006424">
    <property type="term" value="P:glutamyl-tRNA aminoacylation"/>
    <property type="evidence" value="ECO:0007669"/>
    <property type="project" value="TreeGrafter"/>
</dbReference>
<keyword evidence="3 7" id="KW-0547">Nucleotide-binding</keyword>
<feature type="domain" description="Glutamyl/glutaminyl-tRNA synthetase class Ib catalytic" evidence="8">
    <location>
        <begin position="2"/>
        <end position="147"/>
    </location>
</feature>
<keyword evidence="6 7" id="KW-0030">Aminoacyl-tRNA synthetase</keyword>
<dbReference type="SUPFAM" id="SSF52374">
    <property type="entry name" value="Nucleotidylyl transferase"/>
    <property type="match status" value="1"/>
</dbReference>
<keyword evidence="4 7" id="KW-0067">ATP-binding</keyword>
<dbReference type="GO" id="GO:0000049">
    <property type="term" value="F:tRNA binding"/>
    <property type="evidence" value="ECO:0007669"/>
    <property type="project" value="InterPro"/>
</dbReference>
<dbReference type="InterPro" id="IPR049940">
    <property type="entry name" value="GluQ/Sye"/>
</dbReference>
<protein>
    <submittedName>
        <fullName evidence="10">Uncharacterized protein</fullName>
    </submittedName>
</protein>
<dbReference type="InterPro" id="IPR014729">
    <property type="entry name" value="Rossmann-like_a/b/a_fold"/>
</dbReference>
<dbReference type="PANTHER" id="PTHR43311">
    <property type="entry name" value="GLUTAMATE--TRNA LIGASE"/>
    <property type="match status" value="1"/>
</dbReference>
<dbReference type="InterPro" id="IPR020058">
    <property type="entry name" value="Glu/Gln-tRNA-synth_Ib_cat-dom"/>
</dbReference>
<evidence type="ECO:0000256" key="6">
    <source>
        <dbReference type="ARBA" id="ARBA00023146"/>
    </source>
</evidence>
<evidence type="ECO:0000259" key="9">
    <source>
        <dbReference type="Pfam" id="PF19269"/>
    </source>
</evidence>
<dbReference type="InterPro" id="IPR008925">
    <property type="entry name" value="aa_tRNA-synth_I_cd-bd_sf"/>
</dbReference>
<feature type="domain" description="Aminoacyl-tRNA synthetase class I anticodon-binding" evidence="9">
    <location>
        <begin position="218"/>
        <end position="338"/>
    </location>
</feature>
<comment type="similarity">
    <text evidence="1">Belongs to the class-I aminoacyl-tRNA synthetase family. Glutamate--tRNA ligase type 1 subfamily.</text>
</comment>
<dbReference type="Pfam" id="PF00749">
    <property type="entry name" value="tRNA-synt_1c"/>
    <property type="match status" value="1"/>
</dbReference>
<evidence type="ECO:0000256" key="4">
    <source>
        <dbReference type="ARBA" id="ARBA00022840"/>
    </source>
</evidence>
<dbReference type="EMBL" id="GEDC01006932">
    <property type="protein sequence ID" value="JAS30366.1"/>
    <property type="molecule type" value="Transcribed_RNA"/>
</dbReference>
<evidence type="ECO:0000256" key="7">
    <source>
        <dbReference type="RuleBase" id="RU363037"/>
    </source>
</evidence>
<dbReference type="GO" id="GO:0004818">
    <property type="term" value="F:glutamate-tRNA ligase activity"/>
    <property type="evidence" value="ECO:0007669"/>
    <property type="project" value="TreeGrafter"/>
</dbReference>
<name>A0A1B6DXG8_9HEMI</name>
<dbReference type="GO" id="GO:0005739">
    <property type="term" value="C:mitochondrion"/>
    <property type="evidence" value="ECO:0007669"/>
    <property type="project" value="TreeGrafter"/>
</dbReference>
<evidence type="ECO:0000256" key="5">
    <source>
        <dbReference type="ARBA" id="ARBA00022917"/>
    </source>
</evidence>
<evidence type="ECO:0000313" key="10">
    <source>
        <dbReference type="EMBL" id="JAS30366.1"/>
    </source>
</evidence>
<dbReference type="PANTHER" id="PTHR43311:SF2">
    <property type="entry name" value="GLUTAMATE--TRNA LIGASE, MITOCHONDRIAL-RELATED"/>
    <property type="match status" value="1"/>
</dbReference>
<dbReference type="InterPro" id="IPR045462">
    <property type="entry name" value="aa-tRNA-synth_I_cd-bd"/>
</dbReference>
<keyword evidence="2 7" id="KW-0436">Ligase</keyword>
<dbReference type="InterPro" id="IPR020751">
    <property type="entry name" value="aa-tRNA-synth_I_codon-bd_sub2"/>
</dbReference>
<dbReference type="SUPFAM" id="SSF48163">
    <property type="entry name" value="An anticodon-binding domain of class I aminoacyl-tRNA synthetases"/>
    <property type="match status" value="1"/>
</dbReference>